<sequence length="281" mass="31489">MIYTRTLITTLAAAAVAALPAAAHDYWLMPEKFTPAAGEPLKVHLYYGDDFKPENERPFQKDRTPSFVLISATEARELSATTPDQQLPLAELTFAEAGTRLLALDRTAQNINLEPEQFNEYLRHEGLTDILAVRKKTKKLQTQGRERYSRNIKALVQTGDVRNDEIALRTLGKPIEIVPEQNPVNLQPGQSLGVRVFFEGKPLANRQIDALNTTGGKLVRLSARTDKEGRAGFRLDRPGPWIVRLVHMRACARDCRNIDWESFWSSLTFALADAPAQSARP</sequence>
<protein>
    <submittedName>
        <fullName evidence="2">DUF4198 domain-containing protein</fullName>
    </submittedName>
</protein>
<reference evidence="2 3" key="1">
    <citation type="journal article" date="2021" name="Genome Biol. Evol.">
        <title>Complete Genome Sequencing of a Novel Gloeobacter Species from a Waterfall Cave in Mexico.</title>
        <authorList>
            <person name="Saw J.H."/>
            <person name="Cardona T."/>
            <person name="Montejano G."/>
        </authorList>
    </citation>
    <scope>NUCLEOTIDE SEQUENCE [LARGE SCALE GENOMIC DNA]</scope>
    <source>
        <strain evidence="2">MG652769</strain>
    </source>
</reference>
<proteinExistence type="predicted"/>
<evidence type="ECO:0000256" key="1">
    <source>
        <dbReference type="SAM" id="SignalP"/>
    </source>
</evidence>
<dbReference type="InterPro" id="IPR019613">
    <property type="entry name" value="DUF4198"/>
</dbReference>
<dbReference type="Pfam" id="PF10670">
    <property type="entry name" value="DUF4198"/>
    <property type="match status" value="1"/>
</dbReference>
<dbReference type="EMBL" id="CP063845">
    <property type="protein sequence ID" value="UFP96192.1"/>
    <property type="molecule type" value="Genomic_DNA"/>
</dbReference>
<accession>A0ABY3PRH0</accession>
<keyword evidence="3" id="KW-1185">Reference proteome</keyword>
<keyword evidence="1" id="KW-0732">Signal</keyword>
<gene>
    <name evidence="2" type="ORF">ISF26_08295</name>
</gene>
<evidence type="ECO:0000313" key="2">
    <source>
        <dbReference type="EMBL" id="UFP96192.1"/>
    </source>
</evidence>
<dbReference type="Proteomes" id="UP001054846">
    <property type="component" value="Chromosome"/>
</dbReference>
<feature type="chain" id="PRO_5047547496" evidence="1">
    <location>
        <begin position="24"/>
        <end position="281"/>
    </location>
</feature>
<name>A0ABY3PRH0_9CYAN</name>
<organism evidence="2 3">
    <name type="scientific">Gloeobacter morelensis MG652769</name>
    <dbReference type="NCBI Taxonomy" id="2781736"/>
    <lineage>
        <taxon>Bacteria</taxon>
        <taxon>Bacillati</taxon>
        <taxon>Cyanobacteriota</taxon>
        <taxon>Cyanophyceae</taxon>
        <taxon>Gloeobacterales</taxon>
        <taxon>Gloeobacteraceae</taxon>
        <taxon>Gloeobacter</taxon>
        <taxon>Gloeobacter morelensis</taxon>
    </lineage>
</organism>
<evidence type="ECO:0000313" key="3">
    <source>
        <dbReference type="Proteomes" id="UP001054846"/>
    </source>
</evidence>
<dbReference type="RefSeq" id="WP_230843439.1">
    <property type="nucleotide sequence ID" value="NZ_CP063845.1"/>
</dbReference>
<feature type="signal peptide" evidence="1">
    <location>
        <begin position="1"/>
        <end position="23"/>
    </location>
</feature>